<gene>
    <name evidence="5" type="ORF">ACHAWU_009062</name>
</gene>
<evidence type="ECO:0000313" key="5">
    <source>
        <dbReference type="EMBL" id="KAL3763638.1"/>
    </source>
</evidence>
<dbReference type="PANTHER" id="PTHR10706:SF130">
    <property type="entry name" value="F-BOX ONLY PROTEIN 31"/>
    <property type="match status" value="1"/>
</dbReference>
<dbReference type="AlphaFoldDB" id="A0ABD3MI91"/>
<proteinExistence type="predicted"/>
<sequence length="460" mass="51103">MMVPVPSLVALTSMAAAVASVSGFVQQPPPPPASASVRGTTTAMPQSVTVAVPLGHTLPSSRRISSLFASFDDSSSSNSNNNQNQPSPSPSDTNSNSNNNLPPNNSNSNTRYTTNQYHGIELPSADEMMDNSISELRQLRWEREAYILSKFASGDELQELRKEGSRIRQELAEWKSASSSSSSKAASAAAGQSSKESSYIRNLEKQLHQINERDAEFMYCIAKELMIQARNDGDATLEEKYEVQMKEAALGIPQLNMHGLWVGKYGDHGYEMINITYAGETLIATKVTGDRNVPKGEVTFTVDLAPQILSSYASSSSSSSDGQQNQQQQNYHYVSSTLEPIQLDAKAQSQWGKKYLPRFIGKGRVASENFTNAQWMEGQLILVGRFFSFAWVPIGTQIFFGRPSSDLILSMVNEDRKEEMKKRDDVEVMRGVVNDMWEETYWVEKENVQDVLYEEEGCFQ</sequence>
<feature type="chain" id="PRO_5044873339" evidence="4">
    <location>
        <begin position="24"/>
        <end position="460"/>
    </location>
</feature>
<evidence type="ECO:0000256" key="1">
    <source>
        <dbReference type="ARBA" id="ARBA00004906"/>
    </source>
</evidence>
<comment type="pathway">
    <text evidence="1">Protein modification; protein ubiquitination.</text>
</comment>
<feature type="region of interest" description="Disordered" evidence="3">
    <location>
        <begin position="70"/>
        <end position="113"/>
    </location>
</feature>
<keyword evidence="2" id="KW-0833">Ubl conjugation pathway</keyword>
<feature type="signal peptide" evidence="4">
    <location>
        <begin position="1"/>
        <end position="23"/>
    </location>
</feature>
<feature type="compositionally biased region" description="Low complexity" evidence="3">
    <location>
        <begin position="70"/>
        <end position="109"/>
    </location>
</feature>
<protein>
    <submittedName>
        <fullName evidence="5">Uncharacterized protein</fullName>
    </submittedName>
</protein>
<evidence type="ECO:0000313" key="6">
    <source>
        <dbReference type="Proteomes" id="UP001530293"/>
    </source>
</evidence>
<accession>A0ABD3MI91</accession>
<dbReference type="EMBL" id="JALLBG020000118">
    <property type="protein sequence ID" value="KAL3763638.1"/>
    <property type="molecule type" value="Genomic_DNA"/>
</dbReference>
<name>A0ABD3MI91_9STRA</name>
<evidence type="ECO:0000256" key="2">
    <source>
        <dbReference type="ARBA" id="ARBA00022786"/>
    </source>
</evidence>
<dbReference type="Pfam" id="PF12014">
    <property type="entry name" value="Cyclin_D1_bind"/>
    <property type="match status" value="1"/>
</dbReference>
<keyword evidence="6" id="KW-1185">Reference proteome</keyword>
<dbReference type="InterPro" id="IPR045048">
    <property type="entry name" value="FBXO31/39"/>
</dbReference>
<dbReference type="PANTHER" id="PTHR10706">
    <property type="entry name" value="F-BOX FAMILY PROTEIN"/>
    <property type="match status" value="1"/>
</dbReference>
<keyword evidence="4" id="KW-0732">Signal</keyword>
<dbReference type="Proteomes" id="UP001530293">
    <property type="component" value="Unassembled WGS sequence"/>
</dbReference>
<evidence type="ECO:0000256" key="3">
    <source>
        <dbReference type="SAM" id="MobiDB-lite"/>
    </source>
</evidence>
<feature type="region of interest" description="Disordered" evidence="3">
    <location>
        <begin position="173"/>
        <end position="195"/>
    </location>
</feature>
<reference evidence="5 6" key="1">
    <citation type="submission" date="2024-10" db="EMBL/GenBank/DDBJ databases">
        <title>Updated reference genomes for cyclostephanoid diatoms.</title>
        <authorList>
            <person name="Roberts W.R."/>
            <person name="Alverson A.J."/>
        </authorList>
    </citation>
    <scope>NUCLEOTIDE SEQUENCE [LARGE SCALE GENOMIC DNA]</scope>
    <source>
        <strain evidence="5 6">AJA232-27</strain>
    </source>
</reference>
<evidence type="ECO:0000256" key="4">
    <source>
        <dbReference type="SAM" id="SignalP"/>
    </source>
</evidence>
<feature type="compositionally biased region" description="Low complexity" evidence="3">
    <location>
        <begin position="175"/>
        <end position="195"/>
    </location>
</feature>
<organism evidence="5 6">
    <name type="scientific">Discostella pseudostelligera</name>
    <dbReference type="NCBI Taxonomy" id="259834"/>
    <lineage>
        <taxon>Eukaryota</taxon>
        <taxon>Sar</taxon>
        <taxon>Stramenopiles</taxon>
        <taxon>Ochrophyta</taxon>
        <taxon>Bacillariophyta</taxon>
        <taxon>Coscinodiscophyceae</taxon>
        <taxon>Thalassiosirophycidae</taxon>
        <taxon>Stephanodiscales</taxon>
        <taxon>Stephanodiscaceae</taxon>
        <taxon>Discostella</taxon>
    </lineage>
</organism>
<comment type="caution">
    <text evidence="5">The sequence shown here is derived from an EMBL/GenBank/DDBJ whole genome shotgun (WGS) entry which is preliminary data.</text>
</comment>